<dbReference type="InterPro" id="IPR029058">
    <property type="entry name" value="AB_hydrolase_fold"/>
</dbReference>
<dbReference type="Pfam" id="PF00135">
    <property type="entry name" value="COesterase"/>
    <property type="match status" value="1"/>
</dbReference>
<dbReference type="Proteomes" id="UP001329430">
    <property type="component" value="Chromosome 4"/>
</dbReference>
<accession>A0AAN7VEH5</accession>
<sequence>MDHELIVNVKQGKLKGKVGKDFDGRPFYSFQGIPYALPPIGNLRFKAPKPPKQWNGIRDATIEGESSYSRHNLFFNIVGSEDCLFLNVYTPSLTAPLKPVMFWIHGGGYLGGSGNSDGLGPEYLITQDVVIVTINYRLGILGFLSLNDPSLEVPGNAGLKDQVMALRWVKENIDQFGGDPDNVTIFGESVGGGSVHFLMLSPMGKGLFHKAIIQSGSAIGNRGRGQYSTPSIAEVLNLQSASDAQILNILKDMPVGKLFELQEKVPEKYQVSCFRSFGAVVEQYVNSDTLIAKEPLDIIKSGEYNHVPFMIGFTSREGYFAKLKYNATQVSGSFEDEILFSLNVKKGTDVSKEVARKIKNFFYGDEEPSSRNTAAFYLLQTDNMFLRPLYNSVKHHCLTSKCPIYFYRMSIDSNLNFYKNYFRMNEHGVSHADDISYLFRNRLSPKIVPGSIEENGMKVFVKLWTTFAKTGNPNPTTPHPLINVTWKPAKKDELNFLDIGENVTIGVNPESTRMRFWDEIEEMCLKASLN</sequence>
<feature type="domain" description="Carboxylesterase type B" evidence="5">
    <location>
        <begin position="5"/>
        <end position="517"/>
    </location>
</feature>
<dbReference type="InterPro" id="IPR002018">
    <property type="entry name" value="CarbesteraseB"/>
</dbReference>
<evidence type="ECO:0000256" key="3">
    <source>
        <dbReference type="ARBA" id="ARBA00022801"/>
    </source>
</evidence>
<dbReference type="Gene3D" id="3.40.50.1820">
    <property type="entry name" value="alpha/beta hydrolase"/>
    <property type="match status" value="1"/>
</dbReference>
<gene>
    <name evidence="6" type="ORF">RI129_006613</name>
</gene>
<comment type="caution">
    <text evidence="6">The sequence shown here is derived from an EMBL/GenBank/DDBJ whole genome shotgun (WGS) entry which is preliminary data.</text>
</comment>
<protein>
    <recommendedName>
        <fullName evidence="5">Carboxylesterase type B domain-containing protein</fullName>
    </recommendedName>
</protein>
<keyword evidence="4" id="KW-0325">Glycoprotein</keyword>
<evidence type="ECO:0000313" key="7">
    <source>
        <dbReference type="Proteomes" id="UP001329430"/>
    </source>
</evidence>
<reference evidence="6 7" key="1">
    <citation type="journal article" date="2024" name="Insects">
        <title>An Improved Chromosome-Level Genome Assembly of the Firefly Pyrocoelia pectoralis.</title>
        <authorList>
            <person name="Fu X."/>
            <person name="Meyer-Rochow V.B."/>
            <person name="Ballantyne L."/>
            <person name="Zhu X."/>
        </authorList>
    </citation>
    <scope>NUCLEOTIDE SEQUENCE [LARGE SCALE GENOMIC DNA]</scope>
    <source>
        <strain evidence="6">XCY_ONT2</strain>
    </source>
</reference>
<evidence type="ECO:0000256" key="2">
    <source>
        <dbReference type="ARBA" id="ARBA00022487"/>
    </source>
</evidence>
<evidence type="ECO:0000259" key="5">
    <source>
        <dbReference type="Pfam" id="PF00135"/>
    </source>
</evidence>
<keyword evidence="3" id="KW-0378">Hydrolase</keyword>
<dbReference type="PANTHER" id="PTHR43142">
    <property type="entry name" value="CARBOXYLIC ESTER HYDROLASE"/>
    <property type="match status" value="1"/>
</dbReference>
<dbReference type="GO" id="GO:0052689">
    <property type="term" value="F:carboxylic ester hydrolase activity"/>
    <property type="evidence" value="ECO:0007669"/>
    <property type="project" value="UniProtKB-KW"/>
</dbReference>
<evidence type="ECO:0000256" key="4">
    <source>
        <dbReference type="ARBA" id="ARBA00023180"/>
    </source>
</evidence>
<dbReference type="EMBL" id="JAVRBK010000004">
    <property type="protein sequence ID" value="KAK5645313.1"/>
    <property type="molecule type" value="Genomic_DNA"/>
</dbReference>
<dbReference type="PANTHER" id="PTHR43142:SF1">
    <property type="entry name" value="CARBOXYLIC ESTER HYDROLASE"/>
    <property type="match status" value="1"/>
</dbReference>
<dbReference type="InterPro" id="IPR019819">
    <property type="entry name" value="Carboxylesterase_B_CS"/>
</dbReference>
<name>A0AAN7VEH5_9COLE</name>
<keyword evidence="7" id="KW-1185">Reference proteome</keyword>
<proteinExistence type="inferred from homology"/>
<comment type="similarity">
    <text evidence="1">Belongs to the type-B carboxylesterase/lipase family.</text>
</comment>
<dbReference type="SUPFAM" id="SSF53474">
    <property type="entry name" value="alpha/beta-Hydrolases"/>
    <property type="match status" value="1"/>
</dbReference>
<dbReference type="PROSITE" id="PS00941">
    <property type="entry name" value="CARBOXYLESTERASE_B_2"/>
    <property type="match status" value="1"/>
</dbReference>
<keyword evidence="2" id="KW-0719">Serine esterase</keyword>
<evidence type="ECO:0000313" key="6">
    <source>
        <dbReference type="EMBL" id="KAK5645313.1"/>
    </source>
</evidence>
<dbReference type="AlphaFoldDB" id="A0AAN7VEH5"/>
<organism evidence="6 7">
    <name type="scientific">Pyrocoelia pectoralis</name>
    <dbReference type="NCBI Taxonomy" id="417401"/>
    <lineage>
        <taxon>Eukaryota</taxon>
        <taxon>Metazoa</taxon>
        <taxon>Ecdysozoa</taxon>
        <taxon>Arthropoda</taxon>
        <taxon>Hexapoda</taxon>
        <taxon>Insecta</taxon>
        <taxon>Pterygota</taxon>
        <taxon>Neoptera</taxon>
        <taxon>Endopterygota</taxon>
        <taxon>Coleoptera</taxon>
        <taxon>Polyphaga</taxon>
        <taxon>Elateriformia</taxon>
        <taxon>Elateroidea</taxon>
        <taxon>Lampyridae</taxon>
        <taxon>Lampyrinae</taxon>
        <taxon>Pyrocoelia</taxon>
    </lineage>
</organism>
<evidence type="ECO:0000256" key="1">
    <source>
        <dbReference type="ARBA" id="ARBA00005964"/>
    </source>
</evidence>